<reference evidence="2" key="1">
    <citation type="submission" date="2021-01" db="EMBL/GenBank/DDBJ databases">
        <title>Whole genome shotgun sequence of Actinoplanes rishiriensis NBRC 108556.</title>
        <authorList>
            <person name="Komaki H."/>
            <person name="Tamura T."/>
        </authorList>
    </citation>
    <scope>NUCLEOTIDE SEQUENCE</scope>
    <source>
        <strain evidence="2">NBRC 108556</strain>
    </source>
</reference>
<keyword evidence="3" id="KW-1185">Reference proteome</keyword>
<dbReference type="RefSeq" id="WP_203791088.1">
    <property type="nucleotide sequence ID" value="NZ_BOMV01000119.1"/>
</dbReference>
<organism evidence="2 3">
    <name type="scientific">Paractinoplanes rishiriensis</name>
    <dbReference type="NCBI Taxonomy" id="1050105"/>
    <lineage>
        <taxon>Bacteria</taxon>
        <taxon>Bacillati</taxon>
        <taxon>Actinomycetota</taxon>
        <taxon>Actinomycetes</taxon>
        <taxon>Micromonosporales</taxon>
        <taxon>Micromonosporaceae</taxon>
        <taxon>Paractinoplanes</taxon>
    </lineage>
</organism>
<evidence type="ECO:0000313" key="3">
    <source>
        <dbReference type="Proteomes" id="UP000636960"/>
    </source>
</evidence>
<gene>
    <name evidence="2" type="ORF">Ari01nite_95240</name>
</gene>
<evidence type="ECO:0000259" key="1">
    <source>
        <dbReference type="Pfam" id="PF09968"/>
    </source>
</evidence>
<dbReference type="Proteomes" id="UP000636960">
    <property type="component" value="Unassembled WGS sequence"/>
</dbReference>
<dbReference type="AlphaFoldDB" id="A0A919K972"/>
<evidence type="ECO:0000313" key="2">
    <source>
        <dbReference type="EMBL" id="GIF02060.1"/>
    </source>
</evidence>
<dbReference type="EMBL" id="BOMV01000119">
    <property type="protein sequence ID" value="GIF02060.1"/>
    <property type="molecule type" value="Genomic_DNA"/>
</dbReference>
<accession>A0A919K972</accession>
<dbReference type="InterPro" id="IPR019243">
    <property type="entry name" value="DUF2202"/>
</dbReference>
<dbReference type="InterPro" id="IPR012347">
    <property type="entry name" value="Ferritin-like"/>
</dbReference>
<dbReference type="Gene3D" id="1.20.1260.10">
    <property type="match status" value="1"/>
</dbReference>
<name>A0A919K972_9ACTN</name>
<proteinExistence type="predicted"/>
<sequence length="178" mass="19520">MLRFAYTVTRAGRPAHDGFSGTDVLRRPPGYLDHEQRTQLTAVADRLRLAHHLSLALAGMHPVLPAEAKAVQAHEVAAVGRLVARYGLTDPNAGQRRGRFTRRETQAEYDRLLAHGESSPDGAVAAAEEALRQLRATVDVAVARVHAPDVRHAYRQLNGTIGQRLRSLRERGQRTASG</sequence>
<dbReference type="Pfam" id="PF09968">
    <property type="entry name" value="DUF2202"/>
    <property type="match status" value="1"/>
</dbReference>
<comment type="caution">
    <text evidence="2">The sequence shown here is derived from an EMBL/GenBank/DDBJ whole genome shotgun (WGS) entry which is preliminary data.</text>
</comment>
<protein>
    <recommendedName>
        <fullName evidence="1">DUF2202 domain-containing protein</fullName>
    </recommendedName>
</protein>
<feature type="domain" description="DUF2202" evidence="1">
    <location>
        <begin position="72"/>
        <end position="168"/>
    </location>
</feature>